<dbReference type="PROSITE" id="PS50255">
    <property type="entry name" value="CYTOCHROME_B5_2"/>
    <property type="match status" value="1"/>
</dbReference>
<keyword evidence="3" id="KW-0408">Iron</keyword>
<evidence type="ECO:0000256" key="2">
    <source>
        <dbReference type="ARBA" id="ARBA00022723"/>
    </source>
</evidence>
<dbReference type="Proteomes" id="UP000199107">
    <property type="component" value="Unassembled WGS sequence"/>
</dbReference>
<dbReference type="InterPro" id="IPR001199">
    <property type="entry name" value="Cyt_B5-like_heme/steroid-bd"/>
</dbReference>
<protein>
    <submittedName>
        <fullName evidence="8">Cytochrome b5-like Heme/Steroid binding domain-containing protein</fullName>
    </submittedName>
</protein>
<feature type="signal peptide" evidence="6">
    <location>
        <begin position="1"/>
        <end position="26"/>
    </location>
</feature>
<dbReference type="InterPro" id="IPR036400">
    <property type="entry name" value="Cyt_B5-like_heme/steroid_sf"/>
</dbReference>
<sequence>MNKIAYSAFIAFLASIGTLVSVQALSSDEADDSSEARDITLDELAEHASAESCWKAIHGGVYDITDYIPDHPTEEEVILEWCGRESSEAWDNKRPGRPHSPAAERQLEDYRIGRLVDDQGEPLERAEAAEPPSQAEDQPMEQEAADTAPSPAEDLRLHRAMLGQPMDGHYRGVFTDRGEIQVNITFDLRDGHLTEVNFRHLAYRGVDYLTLEEDEDLYPVMVQHRRITEWLEGEPLTSIFALYEPERVVEEVDGFSGATLRGAKVISAMRDGLNRGVYSWP</sequence>
<dbReference type="InterPro" id="IPR050668">
    <property type="entry name" value="Cytochrome_b5"/>
</dbReference>
<dbReference type="GO" id="GO:0016020">
    <property type="term" value="C:membrane"/>
    <property type="evidence" value="ECO:0007669"/>
    <property type="project" value="TreeGrafter"/>
</dbReference>
<dbReference type="GO" id="GO:0046872">
    <property type="term" value="F:metal ion binding"/>
    <property type="evidence" value="ECO:0007669"/>
    <property type="project" value="UniProtKB-KW"/>
</dbReference>
<keyword evidence="1" id="KW-0349">Heme</keyword>
<dbReference type="AlphaFoldDB" id="A0A1G9IKH2"/>
<proteinExistence type="inferred from homology"/>
<feature type="chain" id="PRO_5011713053" evidence="6">
    <location>
        <begin position="27"/>
        <end position="281"/>
    </location>
</feature>
<name>A0A1G9IKH2_9GAMM</name>
<dbReference type="PANTHER" id="PTHR19359">
    <property type="entry name" value="CYTOCHROME B5"/>
    <property type="match status" value="1"/>
</dbReference>
<dbReference type="EMBL" id="FNGH01000003">
    <property type="protein sequence ID" value="SDL25423.1"/>
    <property type="molecule type" value="Genomic_DNA"/>
</dbReference>
<keyword evidence="9" id="KW-1185">Reference proteome</keyword>
<dbReference type="RefSeq" id="WP_089657470.1">
    <property type="nucleotide sequence ID" value="NZ_FNGH01000003.1"/>
</dbReference>
<dbReference type="OrthoDB" id="8173637at2"/>
<accession>A0A1G9IKH2</accession>
<evidence type="ECO:0000256" key="5">
    <source>
        <dbReference type="SAM" id="MobiDB-lite"/>
    </source>
</evidence>
<dbReference type="GO" id="GO:0020037">
    <property type="term" value="F:heme binding"/>
    <property type="evidence" value="ECO:0007669"/>
    <property type="project" value="TreeGrafter"/>
</dbReference>
<dbReference type="SUPFAM" id="SSF55856">
    <property type="entry name" value="Cytochrome b5-like heme/steroid binding domain"/>
    <property type="match status" value="1"/>
</dbReference>
<dbReference type="Pfam" id="PF00173">
    <property type="entry name" value="Cyt-b5"/>
    <property type="match status" value="1"/>
</dbReference>
<gene>
    <name evidence="8" type="ORF">SAMN05192555_103198</name>
</gene>
<evidence type="ECO:0000259" key="7">
    <source>
        <dbReference type="PROSITE" id="PS50255"/>
    </source>
</evidence>
<dbReference type="STRING" id="48727.SAMN05192555_103198"/>
<dbReference type="SMART" id="SM01117">
    <property type="entry name" value="Cyt-b5"/>
    <property type="match status" value="1"/>
</dbReference>
<feature type="region of interest" description="Disordered" evidence="5">
    <location>
        <begin position="88"/>
        <end position="110"/>
    </location>
</feature>
<feature type="domain" description="Cytochrome b5 heme-binding" evidence="7">
    <location>
        <begin position="36"/>
        <end position="116"/>
    </location>
</feature>
<reference evidence="9" key="1">
    <citation type="submission" date="2016-10" db="EMBL/GenBank/DDBJ databases">
        <authorList>
            <person name="Varghese N."/>
            <person name="Submissions S."/>
        </authorList>
    </citation>
    <scope>NUCLEOTIDE SEQUENCE [LARGE SCALE GENOMIC DNA]</scope>
    <source>
        <strain evidence="9">AAP</strain>
    </source>
</reference>
<evidence type="ECO:0000256" key="1">
    <source>
        <dbReference type="ARBA" id="ARBA00022617"/>
    </source>
</evidence>
<evidence type="ECO:0000256" key="4">
    <source>
        <dbReference type="ARBA" id="ARBA00038168"/>
    </source>
</evidence>
<keyword evidence="2" id="KW-0479">Metal-binding</keyword>
<evidence type="ECO:0000256" key="6">
    <source>
        <dbReference type="SAM" id="SignalP"/>
    </source>
</evidence>
<keyword evidence="6" id="KW-0732">Signal</keyword>
<dbReference type="Gene3D" id="3.10.120.10">
    <property type="entry name" value="Cytochrome b5-like heme/steroid binding domain"/>
    <property type="match status" value="1"/>
</dbReference>
<evidence type="ECO:0000256" key="3">
    <source>
        <dbReference type="ARBA" id="ARBA00023004"/>
    </source>
</evidence>
<organism evidence="8 9">
    <name type="scientific">Franzmannia pantelleriensis</name>
    <dbReference type="NCBI Taxonomy" id="48727"/>
    <lineage>
        <taxon>Bacteria</taxon>
        <taxon>Pseudomonadati</taxon>
        <taxon>Pseudomonadota</taxon>
        <taxon>Gammaproteobacteria</taxon>
        <taxon>Oceanospirillales</taxon>
        <taxon>Halomonadaceae</taxon>
        <taxon>Franzmannia</taxon>
    </lineage>
</organism>
<evidence type="ECO:0000313" key="9">
    <source>
        <dbReference type="Proteomes" id="UP000199107"/>
    </source>
</evidence>
<evidence type="ECO:0000313" key="8">
    <source>
        <dbReference type="EMBL" id="SDL25423.1"/>
    </source>
</evidence>
<feature type="region of interest" description="Disordered" evidence="5">
    <location>
        <begin position="124"/>
        <end position="151"/>
    </location>
</feature>
<comment type="similarity">
    <text evidence="4">Belongs to the cytochrome b5 family.</text>
</comment>